<gene>
    <name evidence="2" type="ORF">EJ903_24845</name>
</gene>
<name>A0A3S0IBB9_9PROT</name>
<keyword evidence="1" id="KW-0472">Membrane</keyword>
<dbReference type="RefSeq" id="WP_126620558.1">
    <property type="nucleotide sequence ID" value="NZ_JBHUCY010000044.1"/>
</dbReference>
<dbReference type="InterPro" id="IPR009495">
    <property type="entry name" value="NrsF"/>
</dbReference>
<keyword evidence="1" id="KW-0812">Transmembrane</keyword>
<feature type="transmembrane region" description="Helical" evidence="1">
    <location>
        <begin position="161"/>
        <end position="179"/>
    </location>
</feature>
<reference evidence="2 3" key="1">
    <citation type="submission" date="2018-12" db="EMBL/GenBank/DDBJ databases">
        <authorList>
            <person name="Yang Y."/>
        </authorList>
    </citation>
    <scope>NUCLEOTIDE SEQUENCE [LARGE SCALE GENOMIC DNA]</scope>
    <source>
        <strain evidence="2 3">L-25-5w-1</strain>
    </source>
</reference>
<feature type="transmembrane region" description="Helical" evidence="1">
    <location>
        <begin position="128"/>
        <end position="149"/>
    </location>
</feature>
<evidence type="ECO:0000256" key="1">
    <source>
        <dbReference type="SAM" id="Phobius"/>
    </source>
</evidence>
<feature type="transmembrane region" description="Helical" evidence="1">
    <location>
        <begin position="185"/>
        <end position="204"/>
    </location>
</feature>
<accession>A0A3S0IBB9</accession>
<proteinExistence type="predicted"/>
<feature type="transmembrane region" description="Helical" evidence="1">
    <location>
        <begin position="58"/>
        <end position="79"/>
    </location>
</feature>
<dbReference type="OrthoDB" id="6024860at2"/>
<feature type="transmembrane region" description="Helical" evidence="1">
    <location>
        <begin position="27"/>
        <end position="46"/>
    </location>
</feature>
<dbReference type="AlphaFoldDB" id="A0A3S0IBB9"/>
<dbReference type="Proteomes" id="UP000277007">
    <property type="component" value="Unassembled WGS sequence"/>
</dbReference>
<comment type="caution">
    <text evidence="2">The sequence shown here is derived from an EMBL/GenBank/DDBJ whole genome shotgun (WGS) entry which is preliminary data.</text>
</comment>
<evidence type="ECO:0000313" key="2">
    <source>
        <dbReference type="EMBL" id="RTR13098.1"/>
    </source>
</evidence>
<dbReference type="Pfam" id="PF06532">
    <property type="entry name" value="NrsF"/>
    <property type="match status" value="1"/>
</dbReference>
<feature type="transmembrane region" description="Helical" evidence="1">
    <location>
        <begin position="91"/>
        <end position="108"/>
    </location>
</feature>
<organism evidence="2 3">
    <name type="scientific">Azospirillum griseum</name>
    <dbReference type="NCBI Taxonomy" id="2496639"/>
    <lineage>
        <taxon>Bacteria</taxon>
        <taxon>Pseudomonadati</taxon>
        <taxon>Pseudomonadota</taxon>
        <taxon>Alphaproteobacteria</taxon>
        <taxon>Rhodospirillales</taxon>
        <taxon>Azospirillaceae</taxon>
        <taxon>Azospirillum</taxon>
    </lineage>
</organism>
<protein>
    <submittedName>
        <fullName evidence="2">DUF1109 domain-containing protein</fullName>
    </submittedName>
</protein>
<sequence length="223" mass="23708">MKTDDLIAALGETVTPVRPLASPGRRLSGWLAVSLAAIAVVVAMMGLRADLTAKLAEWTFSIQLAASMATAVAAAIAALSASVPGEKPWKLWLPAVPMTVWLISLGHQCWQEWLRLEPSVGMEFRPDFVCIPGIAMVGAVPAVAMVALLRRGAPAFPRLTLALGILAAGALADFGLRLFHDADAGLMVLVWQVGSVMLFTSLAGSQGHRLLPQKLSTRRMAHR</sequence>
<evidence type="ECO:0000313" key="3">
    <source>
        <dbReference type="Proteomes" id="UP000277007"/>
    </source>
</evidence>
<keyword evidence="1" id="KW-1133">Transmembrane helix</keyword>
<keyword evidence="3" id="KW-1185">Reference proteome</keyword>
<dbReference type="EMBL" id="RXMA01000047">
    <property type="protein sequence ID" value="RTR13098.1"/>
    <property type="molecule type" value="Genomic_DNA"/>
</dbReference>